<dbReference type="OrthoDB" id="9793802at2"/>
<comment type="caution">
    <text evidence="2">The sequence shown here is derived from an EMBL/GenBank/DDBJ whole genome shotgun (WGS) entry which is preliminary data.</text>
</comment>
<dbReference type="InterPro" id="IPR052726">
    <property type="entry name" value="Phage_Baseplate_Hub"/>
</dbReference>
<dbReference type="PANTHER" id="PTHR35862">
    <property type="entry name" value="FELS-2 PROPHAGE PROTEIN"/>
    <property type="match status" value="1"/>
</dbReference>
<accession>A0A1X3DKU8</accession>
<dbReference type="EMBL" id="MTAB01000003">
    <property type="protein sequence ID" value="OSI24635.1"/>
    <property type="molecule type" value="Genomic_DNA"/>
</dbReference>
<dbReference type="InterPro" id="IPR058531">
    <property type="entry name" value="Baseplate_J_M"/>
</dbReference>
<name>A0A1X3DKU8_9NEIS</name>
<organism evidence="2 3">
    <name type="scientific">Neisseria dumasiana</name>
    <dbReference type="NCBI Taxonomy" id="1931275"/>
    <lineage>
        <taxon>Bacteria</taxon>
        <taxon>Pseudomonadati</taxon>
        <taxon>Pseudomonadota</taxon>
        <taxon>Betaproteobacteria</taxon>
        <taxon>Neisseriales</taxon>
        <taxon>Neisseriaceae</taxon>
        <taxon>Neisseria</taxon>
    </lineage>
</organism>
<dbReference type="InterPro" id="IPR014507">
    <property type="entry name" value="Baseplate_assembly_J_pred"/>
</dbReference>
<dbReference type="Proteomes" id="UP000193303">
    <property type="component" value="Unassembled WGS sequence"/>
</dbReference>
<evidence type="ECO:0000313" key="2">
    <source>
        <dbReference type="EMBL" id="OSI24635.1"/>
    </source>
</evidence>
<dbReference type="Pfam" id="PF26078">
    <property type="entry name" value="Baseplate_J_M"/>
    <property type="match status" value="1"/>
</dbReference>
<proteinExistence type="predicted"/>
<dbReference type="RefSeq" id="WP_085358030.1">
    <property type="nucleotide sequence ID" value="NZ_MTAB01000003.1"/>
</dbReference>
<protein>
    <submittedName>
        <fullName evidence="2">Baseplate protein</fullName>
    </submittedName>
</protein>
<dbReference type="PIRSF" id="PIRSF020481">
    <property type="entry name" value="BAP"/>
    <property type="match status" value="1"/>
</dbReference>
<reference evidence="3" key="1">
    <citation type="submission" date="2017-01" db="EMBL/GenBank/DDBJ databases">
        <authorList>
            <person name="Mah S.A."/>
            <person name="Swanson W.J."/>
            <person name="Moy G.W."/>
            <person name="Vacquier V.D."/>
        </authorList>
    </citation>
    <scope>NUCLEOTIDE SEQUENCE [LARGE SCALE GENOMIC DNA]</scope>
    <source>
        <strain evidence="3">124861</strain>
    </source>
</reference>
<dbReference type="AlphaFoldDB" id="A0A1X3DKU8"/>
<sequence>MSEIDLTRLPAPDAIEVFTFEEIFARKKAQLIGLMPAAVREDIAAVLELESEPLTIDLQQQAYSEMLIRQRINEATRAGFLALASGADLDHIGAGRGLQRKIVQQGSSEAVPPIPEIKESDADYRRRIQLHPEKFAAAGPRAAYIAHALDVEDVADANPVRPTPGIVRVYIKSYANNGVPSSETVEAVKNYLSAEERRPLNDLVEIVAGRAKEIAVEYETVFESGPDKALVAEKQRQDLDVVIAANAQLGGQLALSKIIGALDVPGAKKVRLIRPSQDVACEEGEFIRVSTITAREVLS</sequence>
<gene>
    <name evidence="2" type="ORF">BV912_01920</name>
</gene>
<dbReference type="PANTHER" id="PTHR35862:SF1">
    <property type="entry name" value="FELS-2 PROPHAGE PROTEIN"/>
    <property type="match status" value="1"/>
</dbReference>
<feature type="domain" description="Baseplate J-like central" evidence="1">
    <location>
        <begin position="137"/>
        <end position="208"/>
    </location>
</feature>
<evidence type="ECO:0000313" key="3">
    <source>
        <dbReference type="Proteomes" id="UP000193303"/>
    </source>
</evidence>
<evidence type="ECO:0000259" key="1">
    <source>
        <dbReference type="Pfam" id="PF26078"/>
    </source>
</evidence>